<evidence type="ECO:0000256" key="1">
    <source>
        <dbReference type="SAM" id="SignalP"/>
    </source>
</evidence>
<keyword evidence="3" id="KW-1185">Reference proteome</keyword>
<dbReference type="AlphaFoldDB" id="A0A6A3CH30"/>
<reference evidence="2" key="1">
    <citation type="submission" date="2019-09" db="EMBL/GenBank/DDBJ databases">
        <title>Draft genome information of white flower Hibiscus syriacus.</title>
        <authorList>
            <person name="Kim Y.-M."/>
        </authorList>
    </citation>
    <scope>NUCLEOTIDE SEQUENCE [LARGE SCALE GENOMIC DNA]</scope>
    <source>
        <strain evidence="2">YM2019G1</strain>
    </source>
</reference>
<comment type="caution">
    <text evidence="2">The sequence shown here is derived from an EMBL/GenBank/DDBJ whole genome shotgun (WGS) entry which is preliminary data.</text>
</comment>
<evidence type="ECO:0000313" key="2">
    <source>
        <dbReference type="EMBL" id="KAE8728463.1"/>
    </source>
</evidence>
<dbReference type="Proteomes" id="UP000436088">
    <property type="component" value="Unassembled WGS sequence"/>
</dbReference>
<gene>
    <name evidence="2" type="ORF">F3Y22_tig00004355pilonHSYRG00053</name>
</gene>
<organism evidence="2 3">
    <name type="scientific">Hibiscus syriacus</name>
    <name type="common">Rose of Sharon</name>
    <dbReference type="NCBI Taxonomy" id="106335"/>
    <lineage>
        <taxon>Eukaryota</taxon>
        <taxon>Viridiplantae</taxon>
        <taxon>Streptophyta</taxon>
        <taxon>Embryophyta</taxon>
        <taxon>Tracheophyta</taxon>
        <taxon>Spermatophyta</taxon>
        <taxon>Magnoliopsida</taxon>
        <taxon>eudicotyledons</taxon>
        <taxon>Gunneridae</taxon>
        <taxon>Pentapetalae</taxon>
        <taxon>rosids</taxon>
        <taxon>malvids</taxon>
        <taxon>Malvales</taxon>
        <taxon>Malvaceae</taxon>
        <taxon>Malvoideae</taxon>
        <taxon>Hibiscus</taxon>
    </lineage>
</organism>
<sequence length="205" mass="23613">MVNFWTDLWLSKIGLLINFAALDHSLDVSLQVKNVFHLNGSWHWDLIESLLTPYALPIIRRSIDPSATIRFDVFYWSRSPNLTFTVKSAYKALSNLHWDTKLPCSSVIWKLPLPERLRGFSCYSSVTKLLQITLVDWLLDNLTSTTFCDEIQGPRNVLFASLVWQLWKARNLAVFQQHLATPASILHHSIAWNKFYVDSTYSGAN</sequence>
<feature type="signal peptide" evidence="1">
    <location>
        <begin position="1"/>
        <end position="25"/>
    </location>
</feature>
<evidence type="ECO:0008006" key="4">
    <source>
        <dbReference type="Google" id="ProtNLM"/>
    </source>
</evidence>
<accession>A0A6A3CH30</accession>
<name>A0A6A3CH30_HIBSY</name>
<proteinExistence type="predicted"/>
<feature type="chain" id="PRO_5025616003" description="Reverse transcriptase zinc-binding domain-containing protein" evidence="1">
    <location>
        <begin position="26"/>
        <end position="205"/>
    </location>
</feature>
<dbReference type="EMBL" id="VEPZ02000260">
    <property type="protein sequence ID" value="KAE8728463.1"/>
    <property type="molecule type" value="Genomic_DNA"/>
</dbReference>
<evidence type="ECO:0000313" key="3">
    <source>
        <dbReference type="Proteomes" id="UP000436088"/>
    </source>
</evidence>
<protein>
    <recommendedName>
        <fullName evidence="4">Reverse transcriptase zinc-binding domain-containing protein</fullName>
    </recommendedName>
</protein>
<keyword evidence="1" id="KW-0732">Signal</keyword>